<dbReference type="RefSeq" id="WP_163085562.1">
    <property type="nucleotide sequence ID" value="NZ_JAAAWN010000012.1"/>
</dbReference>
<feature type="transmembrane region" description="Helical" evidence="1">
    <location>
        <begin position="116"/>
        <end position="135"/>
    </location>
</feature>
<evidence type="ECO:0000256" key="1">
    <source>
        <dbReference type="SAM" id="Phobius"/>
    </source>
</evidence>
<keyword evidence="1" id="KW-0812">Transmembrane</keyword>
<feature type="transmembrane region" description="Helical" evidence="1">
    <location>
        <begin position="70"/>
        <end position="86"/>
    </location>
</feature>
<feature type="transmembrane region" description="Helical" evidence="1">
    <location>
        <begin position="20"/>
        <end position="36"/>
    </location>
</feature>
<protein>
    <recommendedName>
        <fullName evidence="2">Guanylate cyclase domain-containing protein</fullName>
    </recommendedName>
</protein>
<keyword evidence="1" id="KW-0472">Membrane</keyword>
<name>A0A7X5RLE9_9ALTE</name>
<dbReference type="SMART" id="SM00044">
    <property type="entry name" value="CYCc"/>
    <property type="match status" value="1"/>
</dbReference>
<dbReference type="Gene3D" id="3.30.70.1230">
    <property type="entry name" value="Nucleotide cyclase"/>
    <property type="match status" value="1"/>
</dbReference>
<evidence type="ECO:0000313" key="3">
    <source>
        <dbReference type="EMBL" id="NDV91649.1"/>
    </source>
</evidence>
<comment type="caution">
    <text evidence="3">The sequence shown here is derived from an EMBL/GenBank/DDBJ whole genome shotgun (WGS) entry which is preliminary data.</text>
</comment>
<dbReference type="GO" id="GO:0004016">
    <property type="term" value="F:adenylate cyclase activity"/>
    <property type="evidence" value="ECO:0007669"/>
    <property type="project" value="UniProtKB-ARBA"/>
</dbReference>
<dbReference type="Pfam" id="PF00211">
    <property type="entry name" value="Guanylate_cyc"/>
    <property type="match status" value="1"/>
</dbReference>
<evidence type="ECO:0000313" key="4">
    <source>
        <dbReference type="Proteomes" id="UP000470213"/>
    </source>
</evidence>
<proteinExistence type="predicted"/>
<feature type="transmembrane region" description="Helical" evidence="1">
    <location>
        <begin position="42"/>
        <end position="63"/>
    </location>
</feature>
<dbReference type="PANTHER" id="PTHR45655">
    <property type="entry name" value="GUANYLATE CYCLASE SOLUBLE SUBUNIT BETA-2"/>
    <property type="match status" value="1"/>
</dbReference>
<keyword evidence="1" id="KW-1133">Transmembrane helix</keyword>
<dbReference type="SUPFAM" id="SSF55073">
    <property type="entry name" value="Nucleotide cyclase"/>
    <property type="match status" value="1"/>
</dbReference>
<feature type="transmembrane region" description="Helical" evidence="1">
    <location>
        <begin position="92"/>
        <end position="109"/>
    </location>
</feature>
<keyword evidence="4" id="KW-1185">Reference proteome</keyword>
<dbReference type="PANTHER" id="PTHR45655:SF13">
    <property type="entry name" value="SOLUBLE GUANYLATE CYCLASE GCY-32-RELATED"/>
    <property type="match status" value="1"/>
</dbReference>
<dbReference type="Proteomes" id="UP000470213">
    <property type="component" value="Unassembled WGS sequence"/>
</dbReference>
<dbReference type="AlphaFoldDB" id="A0A7X5RLE9"/>
<dbReference type="InterPro" id="IPR001054">
    <property type="entry name" value="A/G_cyclase"/>
</dbReference>
<dbReference type="PROSITE" id="PS50125">
    <property type="entry name" value="GUANYLATE_CYCLASE_2"/>
    <property type="match status" value="1"/>
</dbReference>
<dbReference type="GO" id="GO:0004383">
    <property type="term" value="F:guanylate cyclase activity"/>
    <property type="evidence" value="ECO:0007669"/>
    <property type="project" value="TreeGrafter"/>
</dbReference>
<dbReference type="GO" id="GO:0019934">
    <property type="term" value="P:cGMP-mediated signaling"/>
    <property type="evidence" value="ECO:0007669"/>
    <property type="project" value="TreeGrafter"/>
</dbReference>
<feature type="domain" description="Guanylate cyclase" evidence="2">
    <location>
        <begin position="210"/>
        <end position="340"/>
    </location>
</feature>
<sequence length="403" mass="44853">MTPKTDTLKVKALLINTSRLYAVGLCCQIPLLIAFAPRPAAWINLLTHVAIALSAVIFCYANFVRTGRTLLLLGYFSYLVGATLIWQKDLYIQHFLLIGCLCSAFYFNYKEQYLKLFWGWLYAVSFCVIDIHFSFSLAGWEAAIRRGNALSLTLTCVAVITATHKYNQHRWNALKQQFTRARDLLYQSTPAVQLIFDSSEVKRQHFQFCCVLFADVKGYQQLVERYGETAVIDKLDGFYNTLDHVAATCSVYPLKTNGDEYMAVCGIGDSAHKAGVHVSNIVAFGEQISHGFAQFSCAQNWPCQIRIGIATGPVSAGMPNRQHGTFDVWGKTVNTAAMLEQGAEVNTLVLCPSSYQHLPAHRQQAFRRVNITAKVGNLSAYCIIVSGMSKNKSIINALSNPDV</sequence>
<dbReference type="GO" id="GO:0008074">
    <property type="term" value="C:guanylate cyclase complex, soluble"/>
    <property type="evidence" value="ECO:0007669"/>
    <property type="project" value="TreeGrafter"/>
</dbReference>
<dbReference type="EMBL" id="JAAAWN010000012">
    <property type="protein sequence ID" value="NDV91649.1"/>
    <property type="molecule type" value="Genomic_DNA"/>
</dbReference>
<evidence type="ECO:0000259" key="2">
    <source>
        <dbReference type="PROSITE" id="PS50125"/>
    </source>
</evidence>
<accession>A0A7X5RLE9</accession>
<gene>
    <name evidence="3" type="ORF">GTH32_10685</name>
</gene>
<dbReference type="CDD" id="cd07302">
    <property type="entry name" value="CHD"/>
    <property type="match status" value="1"/>
</dbReference>
<dbReference type="InterPro" id="IPR029787">
    <property type="entry name" value="Nucleotide_cyclase"/>
</dbReference>
<dbReference type="GO" id="GO:0070482">
    <property type="term" value="P:response to oxygen levels"/>
    <property type="evidence" value="ECO:0007669"/>
    <property type="project" value="TreeGrafter"/>
</dbReference>
<reference evidence="3 4" key="1">
    <citation type="submission" date="2020-01" db="EMBL/GenBank/DDBJ databases">
        <authorList>
            <person name="Chen J."/>
            <person name="Zhu S."/>
            <person name="Yang J."/>
        </authorList>
    </citation>
    <scope>NUCLEOTIDE SEQUENCE [LARGE SCALE GENOMIC DNA]</scope>
    <source>
        <strain evidence="3 4">345S023</strain>
    </source>
</reference>
<organism evidence="3 4">
    <name type="scientific">Alteromonas profundi</name>
    <dbReference type="NCBI Taxonomy" id="2696062"/>
    <lineage>
        <taxon>Bacteria</taxon>
        <taxon>Pseudomonadati</taxon>
        <taxon>Pseudomonadota</taxon>
        <taxon>Gammaproteobacteria</taxon>
        <taxon>Alteromonadales</taxon>
        <taxon>Alteromonadaceae</taxon>
        <taxon>Alteromonas/Salinimonas group</taxon>
        <taxon>Alteromonas</taxon>
    </lineage>
</organism>